<feature type="signal peptide" evidence="6">
    <location>
        <begin position="1"/>
        <end position="27"/>
    </location>
</feature>
<keyword evidence="2 6" id="KW-0732">Signal</keyword>
<evidence type="ECO:0000256" key="6">
    <source>
        <dbReference type="SAM" id="SignalP"/>
    </source>
</evidence>
<dbReference type="OrthoDB" id="9809583at2"/>
<dbReference type="InterPro" id="IPR000757">
    <property type="entry name" value="Beta-glucanase-like"/>
</dbReference>
<feature type="chain" id="PRO_5032881005" evidence="6">
    <location>
        <begin position="28"/>
        <end position="301"/>
    </location>
</feature>
<proteinExistence type="inferred from homology"/>
<dbReference type="PROSITE" id="PS51762">
    <property type="entry name" value="GH16_2"/>
    <property type="match status" value="1"/>
</dbReference>
<dbReference type="EC" id="3.2.1.81" evidence="8"/>
<evidence type="ECO:0000256" key="2">
    <source>
        <dbReference type="ARBA" id="ARBA00022729"/>
    </source>
</evidence>
<dbReference type="EMBL" id="CP047656">
    <property type="protein sequence ID" value="QHJ09981.1"/>
    <property type="molecule type" value="Genomic_DNA"/>
</dbReference>
<dbReference type="AlphaFoldDB" id="A0A857JG80"/>
<evidence type="ECO:0000313" key="9">
    <source>
        <dbReference type="Proteomes" id="UP000464524"/>
    </source>
</evidence>
<evidence type="ECO:0000256" key="1">
    <source>
        <dbReference type="ARBA" id="ARBA00006865"/>
    </source>
</evidence>
<reference evidence="8 9" key="1">
    <citation type="submission" date="2019-12" db="EMBL/GenBank/DDBJ databases">
        <title>Genome sequencing and assembly of endphytes of Porphyra tenera.</title>
        <authorList>
            <person name="Park J.M."/>
            <person name="Shin R."/>
            <person name="Jo S.H."/>
        </authorList>
    </citation>
    <scope>NUCLEOTIDE SEQUENCE [LARGE SCALE GENOMIC DNA]</scope>
    <source>
        <strain evidence="8 9">GPM4</strain>
    </source>
</reference>
<sequence length="301" mass="34936">MNMLNKTAYTLVIAAVAVVSVPFNSEAVDDKFDVDEVSPLSPSFTAFKDTTPEGMVWQKVDVLSDEFNHQWDDTKWKRSNWNYSDTPVNMVDSNSGVKNGYLWIKASLDASTEERWFKTSRVHSKAKITFPMYTETRLKVAHIPAYNTFWLNNGDANDRDEIDIIEINSKPACGVNDEYPWQMNSQYFIVKEGETERNKSPWSTKHLSDGNTRKGVAWNEDYHVFGAWWKDDHTVQFYLNGEPAGKVVSHQPFTLEQELIWDLWTQDSPWVCGLPEKEELLDHKHNTMKVDWVRTWKLVSK</sequence>
<dbReference type="Proteomes" id="UP000464524">
    <property type="component" value="Chromosome"/>
</dbReference>
<comment type="similarity">
    <text evidence="1">Belongs to the glycosyl hydrolase 16 family.</text>
</comment>
<evidence type="ECO:0000256" key="4">
    <source>
        <dbReference type="ARBA" id="ARBA00023295"/>
    </source>
</evidence>
<dbReference type="InterPro" id="IPR016287">
    <property type="entry name" value="Beta_agarase"/>
</dbReference>
<protein>
    <submittedName>
        <fullName evidence="8">Beta-agarase C</fullName>
        <ecNumber evidence="8">3.2.1.81</ecNumber>
    </submittedName>
</protein>
<accession>A0A857JG80</accession>
<dbReference type="PIRSF" id="PIRSF001097">
    <property type="entry name" value="Agarase"/>
    <property type="match status" value="1"/>
</dbReference>
<keyword evidence="4 8" id="KW-0326">Glycosidase</keyword>
<dbReference type="KEGG" id="pmes:FX988_00190"/>
<evidence type="ECO:0000256" key="5">
    <source>
        <dbReference type="PIRSR" id="PIRSR001097-50"/>
    </source>
</evidence>
<evidence type="ECO:0000313" key="8">
    <source>
        <dbReference type="EMBL" id="QHJ09981.1"/>
    </source>
</evidence>
<feature type="domain" description="GH16" evidence="7">
    <location>
        <begin position="45"/>
        <end position="301"/>
    </location>
</feature>
<dbReference type="GO" id="GO:0033916">
    <property type="term" value="F:beta-agarase activity"/>
    <property type="evidence" value="ECO:0007669"/>
    <property type="project" value="UniProtKB-EC"/>
</dbReference>
<feature type="active site" description="Nucleophile" evidence="5">
    <location>
        <position position="161"/>
    </location>
</feature>
<feature type="active site" description="Proton donor" evidence="5">
    <location>
        <position position="166"/>
    </location>
</feature>
<name>A0A857JG80_9ALTE</name>
<evidence type="ECO:0000259" key="7">
    <source>
        <dbReference type="PROSITE" id="PS51762"/>
    </source>
</evidence>
<dbReference type="SUPFAM" id="SSF49899">
    <property type="entry name" value="Concanavalin A-like lectins/glucanases"/>
    <property type="match status" value="1"/>
</dbReference>
<dbReference type="RefSeq" id="WP_160177915.1">
    <property type="nucleotide sequence ID" value="NZ_CP047656.1"/>
</dbReference>
<keyword evidence="9" id="KW-1185">Reference proteome</keyword>
<dbReference type="Gene3D" id="2.60.120.200">
    <property type="match status" value="1"/>
</dbReference>
<organism evidence="8 9">
    <name type="scientific">Paraglaciecola mesophila</name>
    <dbReference type="NCBI Taxonomy" id="197222"/>
    <lineage>
        <taxon>Bacteria</taxon>
        <taxon>Pseudomonadati</taxon>
        <taxon>Pseudomonadota</taxon>
        <taxon>Gammaproteobacteria</taxon>
        <taxon>Alteromonadales</taxon>
        <taxon>Alteromonadaceae</taxon>
        <taxon>Paraglaciecola</taxon>
    </lineage>
</organism>
<dbReference type="InterPro" id="IPR013320">
    <property type="entry name" value="ConA-like_dom_sf"/>
</dbReference>
<dbReference type="GO" id="GO:0005975">
    <property type="term" value="P:carbohydrate metabolic process"/>
    <property type="evidence" value="ECO:0007669"/>
    <property type="project" value="InterPro"/>
</dbReference>
<evidence type="ECO:0000256" key="3">
    <source>
        <dbReference type="ARBA" id="ARBA00022801"/>
    </source>
</evidence>
<gene>
    <name evidence="8" type="ORF">FX988_00190</name>
</gene>
<keyword evidence="3 8" id="KW-0378">Hydrolase</keyword>